<evidence type="ECO:0000256" key="4">
    <source>
        <dbReference type="ARBA" id="ARBA00022989"/>
    </source>
</evidence>
<proteinExistence type="predicted"/>
<feature type="transmembrane region" description="Helical" evidence="7">
    <location>
        <begin position="50"/>
        <end position="77"/>
    </location>
</feature>
<evidence type="ECO:0000256" key="6">
    <source>
        <dbReference type="SAM" id="MobiDB-lite"/>
    </source>
</evidence>
<gene>
    <name evidence="9" type="ORF">GCM10007304_14160</name>
</gene>
<sequence length="602" mass="64883">MVHGGATFGLLGLIALVYASFRFGRWVQRVDDPIPPNPVAALVQVASGDAVWPVASTATLIASLLTILVSASLVIAWRRQGRDHGVDDKAHSMASPKLLREVTGSQAAEKSARLRPTSEPGNVSVIGIEVARTVVGNRSLYMSWEDMLVCFAGTRMGKSSALAIPAMCAAPGPALGTSNKRDLHDHTRGVREELGTVWVSDLQHITGDSLGSGQPWWWNPLRDITNLKGAQKLASYFVSASREDSARVDAYFDGGAQELLALYMLAAAVGDGDLLHVYGWLSSDDNELAKDMLRVRGHQMAALRIETAQGLNPRQKDGLYDMARRFLAVLADQHYASSVLPPRRQLFDGDSALGQLRLTHDNPEFVPAQFASTTDTLYALSMEGPDSASPLTTALVGTVFDAATVEARRSPNGRLTTPLVAVLDEAANVCRLRELPKWYSHFGSQGINILTILQSPAQAAEVWGKARLSEMRQASNFHLYGGGLDDTDYLRELSTLVGDQDSERWTTSHSGSGLLGGRDSTSTSQSWIKEPILTVTDLAGLPKDRMLVISSGNAPILARKVFWSDTQWADAINRSLLAYGVATQPTSTGPVELTKSGSGVLP</sequence>
<reference evidence="9" key="1">
    <citation type="journal article" date="2014" name="Int. J. Syst. Evol. Microbiol.">
        <title>Complete genome sequence of Corynebacterium casei LMG S-19264T (=DSM 44701T), isolated from a smear-ripened cheese.</title>
        <authorList>
            <consortium name="US DOE Joint Genome Institute (JGI-PGF)"/>
            <person name="Walter F."/>
            <person name="Albersmeier A."/>
            <person name="Kalinowski J."/>
            <person name="Ruckert C."/>
        </authorList>
    </citation>
    <scope>NUCLEOTIDE SEQUENCE</scope>
    <source>
        <strain evidence="9">CCM 7905</strain>
    </source>
</reference>
<dbReference type="PANTHER" id="PTHR37937:SF1">
    <property type="entry name" value="CONJUGATIVE TRANSFER: DNA TRANSPORT"/>
    <property type="match status" value="1"/>
</dbReference>
<dbReference type="InterPro" id="IPR027417">
    <property type="entry name" value="P-loop_NTPase"/>
</dbReference>
<keyword evidence="5 7" id="KW-0472">Membrane</keyword>
<dbReference type="AlphaFoldDB" id="A0A917FTY4"/>
<keyword evidence="10" id="KW-1185">Reference proteome</keyword>
<dbReference type="InterPro" id="IPR051539">
    <property type="entry name" value="T4SS-coupling_protein"/>
</dbReference>
<evidence type="ECO:0000256" key="5">
    <source>
        <dbReference type="ARBA" id="ARBA00023136"/>
    </source>
</evidence>
<dbReference type="Pfam" id="PF12696">
    <property type="entry name" value="TraG-D_C"/>
    <property type="match status" value="1"/>
</dbReference>
<dbReference type="SUPFAM" id="SSF52540">
    <property type="entry name" value="P-loop containing nucleoside triphosphate hydrolases"/>
    <property type="match status" value="1"/>
</dbReference>
<evidence type="ECO:0000313" key="9">
    <source>
        <dbReference type="EMBL" id="GGG01343.1"/>
    </source>
</evidence>
<protein>
    <recommendedName>
        <fullName evidence="8">TraD/TraG TraM recognition site domain-containing protein</fullName>
    </recommendedName>
</protein>
<dbReference type="CDD" id="cd01127">
    <property type="entry name" value="TrwB_TraG_TraD_VirD4"/>
    <property type="match status" value="1"/>
</dbReference>
<keyword evidence="3 7" id="KW-0812">Transmembrane</keyword>
<feature type="region of interest" description="Disordered" evidence="6">
    <location>
        <begin position="501"/>
        <end position="522"/>
    </location>
</feature>
<feature type="compositionally biased region" description="Low complexity" evidence="6">
    <location>
        <begin position="507"/>
        <end position="522"/>
    </location>
</feature>
<dbReference type="InterPro" id="IPR032689">
    <property type="entry name" value="TraG-D_C"/>
</dbReference>
<accession>A0A917FTY4</accession>
<evidence type="ECO:0000259" key="8">
    <source>
        <dbReference type="Pfam" id="PF12696"/>
    </source>
</evidence>
<dbReference type="Gene3D" id="3.40.50.300">
    <property type="entry name" value="P-loop containing nucleotide triphosphate hydrolases"/>
    <property type="match status" value="1"/>
</dbReference>
<dbReference type="Proteomes" id="UP000654257">
    <property type="component" value="Unassembled WGS sequence"/>
</dbReference>
<evidence type="ECO:0000313" key="10">
    <source>
        <dbReference type="Proteomes" id="UP000654257"/>
    </source>
</evidence>
<evidence type="ECO:0000256" key="2">
    <source>
        <dbReference type="ARBA" id="ARBA00022475"/>
    </source>
</evidence>
<dbReference type="EMBL" id="BMCU01000002">
    <property type="protein sequence ID" value="GGG01343.1"/>
    <property type="molecule type" value="Genomic_DNA"/>
</dbReference>
<organism evidence="9 10">
    <name type="scientific">Rhodococcoides trifolii</name>
    <dbReference type="NCBI Taxonomy" id="908250"/>
    <lineage>
        <taxon>Bacteria</taxon>
        <taxon>Bacillati</taxon>
        <taxon>Actinomycetota</taxon>
        <taxon>Actinomycetes</taxon>
        <taxon>Mycobacteriales</taxon>
        <taxon>Nocardiaceae</taxon>
        <taxon>Rhodococcoides</taxon>
    </lineage>
</organism>
<keyword evidence="2" id="KW-1003">Cell membrane</keyword>
<evidence type="ECO:0000256" key="3">
    <source>
        <dbReference type="ARBA" id="ARBA00022692"/>
    </source>
</evidence>
<comment type="subcellular location">
    <subcellularLocation>
        <location evidence="1">Cell membrane</location>
        <topology evidence="1">Multi-pass membrane protein</topology>
    </subcellularLocation>
</comment>
<keyword evidence="4 7" id="KW-1133">Transmembrane helix</keyword>
<feature type="domain" description="TraD/TraG TraM recognition site" evidence="8">
    <location>
        <begin position="418"/>
        <end position="543"/>
    </location>
</feature>
<dbReference type="PANTHER" id="PTHR37937">
    <property type="entry name" value="CONJUGATIVE TRANSFER: DNA TRANSPORT"/>
    <property type="match status" value="1"/>
</dbReference>
<comment type="caution">
    <text evidence="9">The sequence shown here is derived from an EMBL/GenBank/DDBJ whole genome shotgun (WGS) entry which is preliminary data.</text>
</comment>
<reference evidence="9" key="2">
    <citation type="submission" date="2020-09" db="EMBL/GenBank/DDBJ databases">
        <authorList>
            <person name="Sun Q."/>
            <person name="Sedlacek I."/>
        </authorList>
    </citation>
    <scope>NUCLEOTIDE SEQUENCE</scope>
    <source>
        <strain evidence="9">CCM 7905</strain>
    </source>
</reference>
<name>A0A917FTY4_9NOCA</name>
<evidence type="ECO:0000256" key="7">
    <source>
        <dbReference type="SAM" id="Phobius"/>
    </source>
</evidence>
<dbReference type="GO" id="GO:0005886">
    <property type="term" value="C:plasma membrane"/>
    <property type="evidence" value="ECO:0007669"/>
    <property type="project" value="UniProtKB-SubCell"/>
</dbReference>
<evidence type="ECO:0000256" key="1">
    <source>
        <dbReference type="ARBA" id="ARBA00004651"/>
    </source>
</evidence>